<dbReference type="RefSeq" id="WP_357405401.1">
    <property type="nucleotide sequence ID" value="NZ_JBEYCD010000006.1"/>
</dbReference>
<keyword evidence="3" id="KW-1185">Reference proteome</keyword>
<dbReference type="EMBL" id="JBIRYO010000007">
    <property type="protein sequence ID" value="MFI2474215.1"/>
    <property type="molecule type" value="Genomic_DNA"/>
</dbReference>
<feature type="compositionally biased region" description="Acidic residues" evidence="1">
    <location>
        <begin position="25"/>
        <end position="35"/>
    </location>
</feature>
<sequence length="90" mass="9730">MTESSGGEPLDDTMWTDEIPSTTEQLDEDELDADPLEAAMDPPDAWTAAERYAESPADLRAGESIGRRLDAEEPDVVPDQPPLTTGPDES</sequence>
<feature type="compositionally biased region" description="Low complexity" evidence="1">
    <location>
        <begin position="36"/>
        <end position="45"/>
    </location>
</feature>
<evidence type="ECO:0000256" key="1">
    <source>
        <dbReference type="SAM" id="MobiDB-lite"/>
    </source>
</evidence>
<protein>
    <submittedName>
        <fullName evidence="2">Uncharacterized protein</fullName>
    </submittedName>
</protein>
<comment type="caution">
    <text evidence="2">The sequence shown here is derived from an EMBL/GenBank/DDBJ whole genome shotgun (WGS) entry which is preliminary data.</text>
</comment>
<reference evidence="2 3" key="1">
    <citation type="submission" date="2024-10" db="EMBL/GenBank/DDBJ databases">
        <title>The Natural Products Discovery Center: Release of the First 8490 Sequenced Strains for Exploring Actinobacteria Biosynthetic Diversity.</title>
        <authorList>
            <person name="Kalkreuter E."/>
            <person name="Kautsar S.A."/>
            <person name="Yang D."/>
            <person name="Bader C.D."/>
            <person name="Teijaro C.N."/>
            <person name="Fluegel L."/>
            <person name="Davis C.M."/>
            <person name="Simpson J.R."/>
            <person name="Lauterbach L."/>
            <person name="Steele A.D."/>
            <person name="Gui C."/>
            <person name="Meng S."/>
            <person name="Li G."/>
            <person name="Viehrig K."/>
            <person name="Ye F."/>
            <person name="Su P."/>
            <person name="Kiefer A.F."/>
            <person name="Nichols A."/>
            <person name="Cepeda A.J."/>
            <person name="Yan W."/>
            <person name="Fan B."/>
            <person name="Jiang Y."/>
            <person name="Adhikari A."/>
            <person name="Zheng C.-J."/>
            <person name="Schuster L."/>
            <person name="Cowan T.M."/>
            <person name="Smanski M.J."/>
            <person name="Chevrette M.G."/>
            <person name="De Carvalho L.P.S."/>
            <person name="Shen B."/>
        </authorList>
    </citation>
    <scope>NUCLEOTIDE SEQUENCE [LARGE SCALE GENOMIC DNA]</scope>
    <source>
        <strain evidence="2 3">NPDC019275</strain>
    </source>
</reference>
<organism evidence="2 3">
    <name type="scientific">Nocardia xishanensis</name>
    <dbReference type="NCBI Taxonomy" id="238964"/>
    <lineage>
        <taxon>Bacteria</taxon>
        <taxon>Bacillati</taxon>
        <taxon>Actinomycetota</taxon>
        <taxon>Actinomycetes</taxon>
        <taxon>Mycobacteriales</taxon>
        <taxon>Nocardiaceae</taxon>
        <taxon>Nocardia</taxon>
    </lineage>
</organism>
<evidence type="ECO:0000313" key="3">
    <source>
        <dbReference type="Proteomes" id="UP001611415"/>
    </source>
</evidence>
<dbReference type="Proteomes" id="UP001611415">
    <property type="component" value="Unassembled WGS sequence"/>
</dbReference>
<proteinExistence type="predicted"/>
<name>A0ABW7WZD9_9NOCA</name>
<accession>A0ABW7WZD9</accession>
<evidence type="ECO:0000313" key="2">
    <source>
        <dbReference type="EMBL" id="MFI2474215.1"/>
    </source>
</evidence>
<gene>
    <name evidence="2" type="ORF">ACH49W_12635</name>
</gene>
<feature type="region of interest" description="Disordered" evidence="1">
    <location>
        <begin position="1"/>
        <end position="90"/>
    </location>
</feature>